<evidence type="ECO:0000313" key="4">
    <source>
        <dbReference type="EMBL" id="MFC7388562.1"/>
    </source>
</evidence>
<feature type="domain" description="Nudix hydrolase" evidence="3">
    <location>
        <begin position="6"/>
        <end position="141"/>
    </location>
</feature>
<keyword evidence="2 4" id="KW-0378">Hydrolase</keyword>
<protein>
    <submittedName>
        <fullName evidence="4">NUDIX hydrolase</fullName>
    </submittedName>
</protein>
<keyword evidence="5" id="KW-1185">Reference proteome</keyword>
<reference evidence="5" key="1">
    <citation type="journal article" date="2019" name="Int. J. Syst. Evol. Microbiol.">
        <title>The Global Catalogue of Microorganisms (GCM) 10K type strain sequencing project: providing services to taxonomists for standard genome sequencing and annotation.</title>
        <authorList>
            <consortium name="The Broad Institute Genomics Platform"/>
            <consortium name="The Broad Institute Genome Sequencing Center for Infectious Disease"/>
            <person name="Wu L."/>
            <person name="Ma J."/>
        </authorList>
    </citation>
    <scope>NUCLEOTIDE SEQUENCE [LARGE SCALE GENOMIC DNA]</scope>
    <source>
        <strain evidence="5">CCUG 55590</strain>
    </source>
</reference>
<evidence type="ECO:0000313" key="5">
    <source>
        <dbReference type="Proteomes" id="UP001596439"/>
    </source>
</evidence>
<dbReference type="PANTHER" id="PTHR43046:SF14">
    <property type="entry name" value="MUTT_NUDIX FAMILY PROTEIN"/>
    <property type="match status" value="1"/>
</dbReference>
<dbReference type="GO" id="GO:0016787">
    <property type="term" value="F:hydrolase activity"/>
    <property type="evidence" value="ECO:0007669"/>
    <property type="project" value="UniProtKB-KW"/>
</dbReference>
<comment type="caution">
    <text evidence="4">The sequence shown here is derived from an EMBL/GenBank/DDBJ whole genome shotgun (WGS) entry which is preliminary data.</text>
</comment>
<dbReference type="EMBL" id="JBHTCE010000001">
    <property type="protein sequence ID" value="MFC7388562.1"/>
    <property type="molecule type" value="Genomic_DNA"/>
</dbReference>
<accession>A0ABW2PGD4</accession>
<dbReference type="RefSeq" id="WP_214785922.1">
    <property type="nucleotide sequence ID" value="NZ_JANIEL010000117.1"/>
</dbReference>
<evidence type="ECO:0000259" key="3">
    <source>
        <dbReference type="PROSITE" id="PS51462"/>
    </source>
</evidence>
<dbReference type="InterPro" id="IPR000086">
    <property type="entry name" value="NUDIX_hydrolase_dom"/>
</dbReference>
<dbReference type="InterPro" id="IPR020084">
    <property type="entry name" value="NUDIX_hydrolase_CS"/>
</dbReference>
<name>A0ABW2PGD4_9BACL</name>
<dbReference type="InterPro" id="IPR015797">
    <property type="entry name" value="NUDIX_hydrolase-like_dom_sf"/>
</dbReference>
<dbReference type="PANTHER" id="PTHR43046">
    <property type="entry name" value="GDP-MANNOSE MANNOSYL HYDROLASE"/>
    <property type="match status" value="1"/>
</dbReference>
<dbReference type="Gene3D" id="3.90.79.10">
    <property type="entry name" value="Nucleoside Triphosphate Pyrophosphohydrolase"/>
    <property type="match status" value="1"/>
</dbReference>
<proteinExistence type="predicted"/>
<evidence type="ECO:0000256" key="1">
    <source>
        <dbReference type="ARBA" id="ARBA00001946"/>
    </source>
</evidence>
<dbReference type="SUPFAM" id="SSF55811">
    <property type="entry name" value="Nudix"/>
    <property type="match status" value="1"/>
</dbReference>
<gene>
    <name evidence="4" type="ORF">ACFQO8_00325</name>
</gene>
<sequence>MDLVFPTEQGVFNYRVAGIFLKDGHVLIHRNIRDDFWALPGGRVTLGEEAATALARELHEELNMQVTDTSFAFVHENLFTYNDQPFHEIGLYFYVDGDLPLQDGDFYGPEGDHLIYRWQKLDRLQDVTLYPEVLAQLPNRLPAHSLNPA</sequence>
<dbReference type="PROSITE" id="PS51462">
    <property type="entry name" value="NUDIX"/>
    <property type="match status" value="1"/>
</dbReference>
<dbReference type="PROSITE" id="PS00893">
    <property type="entry name" value="NUDIX_BOX"/>
    <property type="match status" value="1"/>
</dbReference>
<dbReference type="CDD" id="cd04688">
    <property type="entry name" value="NUDIX_Hydrolase"/>
    <property type="match status" value="1"/>
</dbReference>
<dbReference type="Proteomes" id="UP001596439">
    <property type="component" value="Unassembled WGS sequence"/>
</dbReference>
<organism evidence="4 5">
    <name type="scientific">Exiguobacterium aestuarii</name>
    <dbReference type="NCBI Taxonomy" id="273527"/>
    <lineage>
        <taxon>Bacteria</taxon>
        <taxon>Bacillati</taxon>
        <taxon>Bacillota</taxon>
        <taxon>Bacilli</taxon>
        <taxon>Bacillales</taxon>
        <taxon>Bacillales Family XII. Incertae Sedis</taxon>
        <taxon>Exiguobacterium</taxon>
    </lineage>
</organism>
<evidence type="ECO:0000256" key="2">
    <source>
        <dbReference type="ARBA" id="ARBA00022801"/>
    </source>
</evidence>
<comment type="cofactor">
    <cofactor evidence="1">
        <name>Mg(2+)</name>
        <dbReference type="ChEBI" id="CHEBI:18420"/>
    </cofactor>
</comment>
<dbReference type="Pfam" id="PF00293">
    <property type="entry name" value="NUDIX"/>
    <property type="match status" value="1"/>
</dbReference>